<keyword evidence="5" id="KW-0479">Metal-binding</keyword>
<evidence type="ECO:0000313" key="11">
    <source>
        <dbReference type="Proteomes" id="UP000429607"/>
    </source>
</evidence>
<dbReference type="PANTHER" id="PTHR22930:SF85">
    <property type="entry name" value="GH03217P-RELATED"/>
    <property type="match status" value="1"/>
</dbReference>
<comment type="subcellular location">
    <subcellularLocation>
        <location evidence="2">Nucleus</location>
    </subcellularLocation>
</comment>
<keyword evidence="4" id="KW-0540">Nuclease</keyword>
<dbReference type="Pfam" id="PF13359">
    <property type="entry name" value="DDE_Tnp_4"/>
    <property type="match status" value="1"/>
</dbReference>
<gene>
    <name evidence="10" type="ORF">PR001_g28829</name>
    <name evidence="9" type="ORF">PR002_g28836</name>
</gene>
<dbReference type="GO" id="GO:0016787">
    <property type="term" value="F:hydrolase activity"/>
    <property type="evidence" value="ECO:0007669"/>
    <property type="project" value="UniProtKB-KW"/>
</dbReference>
<dbReference type="OrthoDB" id="119928at2759"/>
<evidence type="ECO:0000313" key="10">
    <source>
        <dbReference type="EMBL" id="KAE8965105.1"/>
    </source>
</evidence>
<evidence type="ECO:0000313" key="12">
    <source>
        <dbReference type="Proteomes" id="UP000435112"/>
    </source>
</evidence>
<evidence type="ECO:0000256" key="2">
    <source>
        <dbReference type="ARBA" id="ARBA00004123"/>
    </source>
</evidence>
<keyword evidence="7" id="KW-0539">Nucleus</keyword>
<organism evidence="9 12">
    <name type="scientific">Phytophthora rubi</name>
    <dbReference type="NCBI Taxonomy" id="129364"/>
    <lineage>
        <taxon>Eukaryota</taxon>
        <taxon>Sar</taxon>
        <taxon>Stramenopiles</taxon>
        <taxon>Oomycota</taxon>
        <taxon>Peronosporomycetes</taxon>
        <taxon>Peronosporales</taxon>
        <taxon>Peronosporaceae</taxon>
        <taxon>Phytophthora</taxon>
    </lineage>
</organism>
<dbReference type="Proteomes" id="UP000429607">
    <property type="component" value="Unassembled WGS sequence"/>
</dbReference>
<dbReference type="InterPro" id="IPR027806">
    <property type="entry name" value="HARBI1_dom"/>
</dbReference>
<evidence type="ECO:0000259" key="8">
    <source>
        <dbReference type="Pfam" id="PF13359"/>
    </source>
</evidence>
<dbReference type="AlphaFoldDB" id="A0A6A3H7H0"/>
<dbReference type="Proteomes" id="UP000435112">
    <property type="component" value="Unassembled WGS sequence"/>
</dbReference>
<comment type="similarity">
    <text evidence="3">Belongs to the HARBI1 family.</text>
</comment>
<keyword evidence="6" id="KW-0378">Hydrolase</keyword>
<name>A0A6A3H7H0_9STRA</name>
<evidence type="ECO:0000256" key="1">
    <source>
        <dbReference type="ARBA" id="ARBA00001968"/>
    </source>
</evidence>
<feature type="domain" description="DDE Tnp4" evidence="8">
    <location>
        <begin position="170"/>
        <end position="322"/>
    </location>
</feature>
<dbReference type="GO" id="GO:0005634">
    <property type="term" value="C:nucleus"/>
    <property type="evidence" value="ECO:0007669"/>
    <property type="project" value="UniProtKB-SubCell"/>
</dbReference>
<evidence type="ECO:0000256" key="7">
    <source>
        <dbReference type="ARBA" id="ARBA00023242"/>
    </source>
</evidence>
<comment type="cofactor">
    <cofactor evidence="1">
        <name>a divalent metal cation</name>
        <dbReference type="ChEBI" id="CHEBI:60240"/>
    </cofactor>
</comment>
<evidence type="ECO:0000256" key="6">
    <source>
        <dbReference type="ARBA" id="ARBA00022801"/>
    </source>
</evidence>
<evidence type="ECO:0000256" key="5">
    <source>
        <dbReference type="ARBA" id="ARBA00022723"/>
    </source>
</evidence>
<dbReference type="GO" id="GO:0004518">
    <property type="term" value="F:nuclease activity"/>
    <property type="evidence" value="ECO:0007669"/>
    <property type="project" value="UniProtKB-KW"/>
</dbReference>
<dbReference type="EMBL" id="QXFV01005396">
    <property type="protein sequence ID" value="KAE8965105.1"/>
    <property type="molecule type" value="Genomic_DNA"/>
</dbReference>
<dbReference type="EMBL" id="QXFU01005291">
    <property type="protein sequence ID" value="KAE8964923.1"/>
    <property type="molecule type" value="Genomic_DNA"/>
</dbReference>
<dbReference type="GO" id="GO:0046872">
    <property type="term" value="F:metal ion binding"/>
    <property type="evidence" value="ECO:0007669"/>
    <property type="project" value="UniProtKB-KW"/>
</dbReference>
<accession>A0A6A3H7H0</accession>
<proteinExistence type="inferred from homology"/>
<evidence type="ECO:0000256" key="3">
    <source>
        <dbReference type="ARBA" id="ARBA00006958"/>
    </source>
</evidence>
<evidence type="ECO:0000256" key="4">
    <source>
        <dbReference type="ARBA" id="ARBA00022722"/>
    </source>
</evidence>
<comment type="caution">
    <text evidence="9">The sequence shown here is derived from an EMBL/GenBank/DDBJ whole genome shotgun (WGS) entry which is preliminary data.</text>
</comment>
<evidence type="ECO:0000313" key="9">
    <source>
        <dbReference type="EMBL" id="KAE8964923.1"/>
    </source>
</evidence>
<sequence>MSEKEEDAVVLVSALVGGAVALAASSRSEEEKQKYILTNLSFDNALYDHRSEGWFTKHLRCSRSSFREICGFLRARGVRFAQAAIKKHSYEKKCAAALYFFASVAGYSEVADAVGMAKSYVIDIVDEVVRVLYDAADDVICFPSNQHGWDAVESDFARRCGYPGVVGAADGSLLAIQRPKEFDGFYCRKCYPALNMQAIVAANRRFMSIELRPGSWSDKKCWKYSYVGQHVHSIIPAGSHFIGDAGYALLPSLIVPYAEREEGGSLTAKQHRFNTLHSSTRMSVECTFGLWKGRFRYLQKVLDEKSVEKTVRLVTATVVLHNVMVDLQDNTKIKLYKELQSIEVDDTIEVGSALARKIGLQKRNDIADIICH</sequence>
<dbReference type="PANTHER" id="PTHR22930">
    <property type="match status" value="1"/>
</dbReference>
<dbReference type="InterPro" id="IPR045249">
    <property type="entry name" value="HARBI1-like"/>
</dbReference>
<protein>
    <recommendedName>
        <fullName evidence="8">DDE Tnp4 domain-containing protein</fullName>
    </recommendedName>
</protein>
<reference evidence="11 12" key="1">
    <citation type="submission" date="2018-09" db="EMBL/GenBank/DDBJ databases">
        <title>Genomic investigation of the strawberry pathogen Phytophthora fragariae indicates pathogenicity is determined by transcriptional variation in three key races.</title>
        <authorList>
            <person name="Adams T.M."/>
            <person name="Armitage A.D."/>
            <person name="Sobczyk M.K."/>
            <person name="Bates H.J."/>
            <person name="Dunwell J.M."/>
            <person name="Nellist C.F."/>
            <person name="Harrison R.J."/>
        </authorList>
    </citation>
    <scope>NUCLEOTIDE SEQUENCE [LARGE SCALE GENOMIC DNA]</scope>
    <source>
        <strain evidence="10 11">SCRP249</strain>
        <strain evidence="9 12">SCRP324</strain>
    </source>
</reference>